<evidence type="ECO:0000313" key="2">
    <source>
        <dbReference type="Proteomes" id="UP001457282"/>
    </source>
</evidence>
<reference evidence="1 2" key="1">
    <citation type="journal article" date="2023" name="G3 (Bethesda)">
        <title>A chromosome-length genome assembly and annotation of blackberry (Rubus argutus, cv. 'Hillquist').</title>
        <authorList>
            <person name="Bruna T."/>
            <person name="Aryal R."/>
            <person name="Dudchenko O."/>
            <person name="Sargent D.J."/>
            <person name="Mead D."/>
            <person name="Buti M."/>
            <person name="Cavallini A."/>
            <person name="Hytonen T."/>
            <person name="Andres J."/>
            <person name="Pham M."/>
            <person name="Weisz D."/>
            <person name="Mascagni F."/>
            <person name="Usai G."/>
            <person name="Natali L."/>
            <person name="Bassil N."/>
            <person name="Fernandez G.E."/>
            <person name="Lomsadze A."/>
            <person name="Armour M."/>
            <person name="Olukolu B."/>
            <person name="Poorten T."/>
            <person name="Britton C."/>
            <person name="Davik J."/>
            <person name="Ashrafi H."/>
            <person name="Aiden E.L."/>
            <person name="Borodovsky M."/>
            <person name="Worthington M."/>
        </authorList>
    </citation>
    <scope>NUCLEOTIDE SEQUENCE [LARGE SCALE GENOMIC DNA]</scope>
    <source>
        <strain evidence="1">PI 553951</strain>
    </source>
</reference>
<name>A0AAW1YCM9_RUBAR</name>
<dbReference type="Proteomes" id="UP001457282">
    <property type="component" value="Unassembled WGS sequence"/>
</dbReference>
<proteinExistence type="predicted"/>
<protein>
    <submittedName>
        <fullName evidence="1">Uncharacterized protein</fullName>
    </submittedName>
</protein>
<dbReference type="AlphaFoldDB" id="A0AAW1YCM9"/>
<organism evidence="1 2">
    <name type="scientific">Rubus argutus</name>
    <name type="common">Southern blackberry</name>
    <dbReference type="NCBI Taxonomy" id="59490"/>
    <lineage>
        <taxon>Eukaryota</taxon>
        <taxon>Viridiplantae</taxon>
        <taxon>Streptophyta</taxon>
        <taxon>Embryophyta</taxon>
        <taxon>Tracheophyta</taxon>
        <taxon>Spermatophyta</taxon>
        <taxon>Magnoliopsida</taxon>
        <taxon>eudicotyledons</taxon>
        <taxon>Gunneridae</taxon>
        <taxon>Pentapetalae</taxon>
        <taxon>rosids</taxon>
        <taxon>fabids</taxon>
        <taxon>Rosales</taxon>
        <taxon>Rosaceae</taxon>
        <taxon>Rosoideae</taxon>
        <taxon>Rosoideae incertae sedis</taxon>
        <taxon>Rubus</taxon>
    </lineage>
</organism>
<dbReference type="PANTHER" id="PTHR36324:SF1">
    <property type="entry name" value="OS09G0460100 PROTEIN"/>
    <property type="match status" value="1"/>
</dbReference>
<sequence>MSIFYHEEAEAPNPSKRSKFLSTCLMDAFSNCHTFRRLQPSSPEVENHSASDDFDDEQELIVSVIRSRAMEKLKRKPSSLSLTDSFSWVYSGDLYITQKGVQKKQDNHEDDVDDEKEEFLSVASCFSCCSSSAAASRDVFLSVKTSLSRCSSLNGFEFNDFQKRQSIIQQLCHCKGWPFGLCRKAVEELTLPNHTQN</sequence>
<accession>A0AAW1YCM9</accession>
<gene>
    <name evidence="1" type="ORF">M0R45_011998</name>
</gene>
<comment type="caution">
    <text evidence="1">The sequence shown here is derived from an EMBL/GenBank/DDBJ whole genome shotgun (WGS) entry which is preliminary data.</text>
</comment>
<evidence type="ECO:0000313" key="1">
    <source>
        <dbReference type="EMBL" id="KAK9946537.1"/>
    </source>
</evidence>
<dbReference type="EMBL" id="JBEDUW010000002">
    <property type="protein sequence ID" value="KAK9946537.1"/>
    <property type="molecule type" value="Genomic_DNA"/>
</dbReference>
<dbReference type="PANTHER" id="PTHR36324">
    <property type="entry name" value="OS09G0460100 PROTEIN"/>
    <property type="match status" value="1"/>
</dbReference>
<keyword evidence="2" id="KW-1185">Reference proteome</keyword>